<evidence type="ECO:0000313" key="15">
    <source>
        <dbReference type="Proteomes" id="UP000612746"/>
    </source>
</evidence>
<dbReference type="Gene3D" id="1.10.150.20">
    <property type="entry name" value="5' to 3' exonuclease, C-terminal subdomain"/>
    <property type="match status" value="1"/>
</dbReference>
<dbReference type="Pfam" id="PF00817">
    <property type="entry name" value="IMS"/>
    <property type="match status" value="1"/>
</dbReference>
<comment type="similarity">
    <text evidence="1">Belongs to the DNA polymerase type-Y family.</text>
</comment>
<dbReference type="GO" id="GO:0042276">
    <property type="term" value="P:error-prone translesion synthesis"/>
    <property type="evidence" value="ECO:0007669"/>
    <property type="project" value="TreeGrafter"/>
</dbReference>
<dbReference type="PROSITE" id="PS50173">
    <property type="entry name" value="UMUC"/>
    <property type="match status" value="1"/>
</dbReference>
<evidence type="ECO:0000256" key="10">
    <source>
        <dbReference type="ARBA" id="ARBA00022932"/>
    </source>
</evidence>
<dbReference type="NCBIfam" id="NF002677">
    <property type="entry name" value="PRK02406.1"/>
    <property type="match status" value="1"/>
</dbReference>
<dbReference type="PANTHER" id="PTHR11076:SF33">
    <property type="entry name" value="DNA POLYMERASE KAPPA"/>
    <property type="match status" value="1"/>
</dbReference>
<dbReference type="GO" id="GO:0005634">
    <property type="term" value="C:nucleus"/>
    <property type="evidence" value="ECO:0007669"/>
    <property type="project" value="TreeGrafter"/>
</dbReference>
<keyword evidence="15" id="KW-1185">Reference proteome</keyword>
<dbReference type="OrthoDB" id="1747274at2759"/>
<dbReference type="PANTHER" id="PTHR11076">
    <property type="entry name" value="DNA REPAIR POLYMERASE UMUC / TRANSFERASE FAMILY MEMBER"/>
    <property type="match status" value="1"/>
</dbReference>
<dbReference type="FunFam" id="1.10.150.810:FF:000003">
    <property type="entry name" value="DNA polymerase kappa subunit"/>
    <property type="match status" value="1"/>
</dbReference>
<dbReference type="CDD" id="cd03586">
    <property type="entry name" value="PolY_Pol_IV_kappa"/>
    <property type="match status" value="1"/>
</dbReference>
<proteinExistence type="inferred from homology"/>
<comment type="caution">
    <text evidence="14">The sequence shown here is derived from an EMBL/GenBank/DDBJ whole genome shotgun (WGS) entry which is preliminary data.</text>
</comment>
<gene>
    <name evidence="14" type="ORF">INT44_004021</name>
</gene>
<evidence type="ECO:0000256" key="8">
    <source>
        <dbReference type="ARBA" id="ARBA00022763"/>
    </source>
</evidence>
<keyword evidence="4" id="KW-0808">Transferase</keyword>
<keyword evidence="9" id="KW-0460">Magnesium</keyword>
<dbReference type="Proteomes" id="UP000612746">
    <property type="component" value="Unassembled WGS sequence"/>
</dbReference>
<feature type="domain" description="UmuC" evidence="13">
    <location>
        <begin position="169"/>
        <end position="355"/>
    </location>
</feature>
<evidence type="ECO:0000256" key="3">
    <source>
        <dbReference type="ARBA" id="ARBA00016178"/>
    </source>
</evidence>
<comment type="catalytic activity">
    <reaction evidence="12">
        <text>DNA(n) + a 2'-deoxyribonucleoside 5'-triphosphate = DNA(n+1) + diphosphate</text>
        <dbReference type="Rhea" id="RHEA:22508"/>
        <dbReference type="Rhea" id="RHEA-COMP:17339"/>
        <dbReference type="Rhea" id="RHEA-COMP:17340"/>
        <dbReference type="ChEBI" id="CHEBI:33019"/>
        <dbReference type="ChEBI" id="CHEBI:61560"/>
        <dbReference type="ChEBI" id="CHEBI:173112"/>
        <dbReference type="EC" id="2.7.7.7"/>
    </reaction>
</comment>
<dbReference type="Gene3D" id="3.30.1490.100">
    <property type="entry name" value="DNA polymerase, Y-family, little finger domain"/>
    <property type="match status" value="1"/>
</dbReference>
<dbReference type="GO" id="GO:0003887">
    <property type="term" value="F:DNA-directed DNA polymerase activity"/>
    <property type="evidence" value="ECO:0007669"/>
    <property type="project" value="UniProtKB-KW"/>
</dbReference>
<evidence type="ECO:0000256" key="9">
    <source>
        <dbReference type="ARBA" id="ARBA00022842"/>
    </source>
</evidence>
<dbReference type="InterPro" id="IPR036775">
    <property type="entry name" value="DNA_pol_Y-fam_lit_finger_sf"/>
</dbReference>
<dbReference type="Gene3D" id="3.40.1170.60">
    <property type="match status" value="1"/>
</dbReference>
<keyword evidence="6" id="KW-0235">DNA replication</keyword>
<dbReference type="EMBL" id="JAEPRA010000001">
    <property type="protein sequence ID" value="KAG2188881.1"/>
    <property type="molecule type" value="Genomic_DNA"/>
</dbReference>
<dbReference type="Pfam" id="PF11799">
    <property type="entry name" value="IMS_C"/>
    <property type="match status" value="1"/>
</dbReference>
<dbReference type="GO" id="GO:0070987">
    <property type="term" value="P:error-free translesion synthesis"/>
    <property type="evidence" value="ECO:0007669"/>
    <property type="project" value="UniProtKB-ARBA"/>
</dbReference>
<dbReference type="FunFam" id="3.40.1170.60:FF:000012">
    <property type="entry name" value="Putative DNA-directed polymerase kappa"/>
    <property type="match status" value="1"/>
</dbReference>
<dbReference type="HAMAP" id="MF_01113">
    <property type="entry name" value="DNApol_IV"/>
    <property type="match status" value="1"/>
</dbReference>
<keyword evidence="7" id="KW-0479">Metal-binding</keyword>
<accession>A0A8H7QCH5</accession>
<dbReference type="InterPro" id="IPR017961">
    <property type="entry name" value="DNA_pol_Y-fam_little_finger"/>
</dbReference>
<keyword evidence="5" id="KW-0548">Nucleotidyltransferase</keyword>
<evidence type="ECO:0000256" key="4">
    <source>
        <dbReference type="ARBA" id="ARBA00022679"/>
    </source>
</evidence>
<dbReference type="GO" id="GO:0006281">
    <property type="term" value="P:DNA repair"/>
    <property type="evidence" value="ECO:0007669"/>
    <property type="project" value="UniProtKB-KW"/>
</dbReference>
<protein>
    <recommendedName>
        <fullName evidence="3">DNA polymerase kappa</fullName>
        <ecNumber evidence="2">2.7.7.7</ecNumber>
    </recommendedName>
</protein>
<dbReference type="InterPro" id="IPR050116">
    <property type="entry name" value="DNA_polymerase-Y"/>
</dbReference>
<dbReference type="Gene3D" id="1.10.150.810">
    <property type="match status" value="1"/>
</dbReference>
<evidence type="ECO:0000256" key="11">
    <source>
        <dbReference type="ARBA" id="ARBA00023204"/>
    </source>
</evidence>
<dbReference type="FunFam" id="1.10.150.810:FF:000001">
    <property type="entry name" value="DNA polymerase kappa"/>
    <property type="match status" value="1"/>
</dbReference>
<dbReference type="InterPro" id="IPR024728">
    <property type="entry name" value="PolY_HhH_motif"/>
</dbReference>
<dbReference type="GO" id="GO:0003684">
    <property type="term" value="F:damaged DNA binding"/>
    <property type="evidence" value="ECO:0007669"/>
    <property type="project" value="InterPro"/>
</dbReference>
<evidence type="ECO:0000256" key="6">
    <source>
        <dbReference type="ARBA" id="ARBA00022705"/>
    </source>
</evidence>
<dbReference type="InterPro" id="IPR043502">
    <property type="entry name" value="DNA/RNA_pol_sf"/>
</dbReference>
<evidence type="ECO:0000256" key="1">
    <source>
        <dbReference type="ARBA" id="ARBA00010945"/>
    </source>
</evidence>
<keyword evidence="10" id="KW-0239">DNA-directed DNA polymerase</keyword>
<organism evidence="14 15">
    <name type="scientific">Umbelopsis vinacea</name>
    <dbReference type="NCBI Taxonomy" id="44442"/>
    <lineage>
        <taxon>Eukaryota</taxon>
        <taxon>Fungi</taxon>
        <taxon>Fungi incertae sedis</taxon>
        <taxon>Mucoromycota</taxon>
        <taxon>Mucoromycotina</taxon>
        <taxon>Umbelopsidomycetes</taxon>
        <taxon>Umbelopsidales</taxon>
        <taxon>Umbelopsidaceae</taxon>
        <taxon>Umbelopsis</taxon>
    </lineage>
</organism>
<dbReference type="EC" id="2.7.7.7" evidence="2"/>
<sequence>MDHHDEDDAHLSSQIVEEEDLLFDDGPSEQPSLDETTGNADIDKITAQHSDIDETLRVRLAGPSTSKVNYHALQRLFTFIEFLINYYFPIQAGMDSVDKAKVNEIIYEVSKGSSFFENERKKDNAVTGRINALLSKYERIKNDVLSEEFIIVDNMIEELEDERDLNQCIVHIDMDAFYASVEELDQPHLKTVPMVSFAFQAVGGIGMLCTSNYEARKFGVRSAMPGYIALKLCPQLKIVPLNFSKYREASAKVRSVFEQYDPHYCPMSLDEAYLNITEHLKTTNKSPPEVVVEIRDKIFKETLLTASAGIAANKMLAKMCTDVNKPNGQFYLKSELADIQEFINPLSIRKIPGVGRVTERVLNALNVNTCKDIYPQRAMLYKLLSDISFKFLLRAHLGIGSTSVDSEYVRKSISVERTFRSLSSRTDLYFKLKDIAQKLAKDLESKNLCGKTLGLKIKLTSFEVRTRAKTLPGNIYKQEDLEKYASQLLEKELPVSLRLMGIRLSSLCSRDEIDQKGVKRVGICTIF</sequence>
<dbReference type="InterPro" id="IPR022880">
    <property type="entry name" value="DNApol_IV"/>
</dbReference>
<dbReference type="AlphaFoldDB" id="A0A8H7QCH5"/>
<dbReference type="InterPro" id="IPR043128">
    <property type="entry name" value="Rev_trsase/Diguanyl_cyclase"/>
</dbReference>
<evidence type="ECO:0000256" key="12">
    <source>
        <dbReference type="ARBA" id="ARBA00049244"/>
    </source>
</evidence>
<dbReference type="SUPFAM" id="SSF100879">
    <property type="entry name" value="Lesion bypass DNA polymerase (Y-family), little finger domain"/>
    <property type="match status" value="1"/>
</dbReference>
<dbReference type="Pfam" id="PF11798">
    <property type="entry name" value="IMS_HHH"/>
    <property type="match status" value="1"/>
</dbReference>
<evidence type="ECO:0000313" key="14">
    <source>
        <dbReference type="EMBL" id="KAG2188881.1"/>
    </source>
</evidence>
<dbReference type="FunFam" id="3.30.1490.100:FF:000004">
    <property type="entry name" value="DNA polymerase IV"/>
    <property type="match status" value="1"/>
</dbReference>
<dbReference type="Gene3D" id="3.30.70.270">
    <property type="match status" value="1"/>
</dbReference>
<dbReference type="GO" id="GO:0046872">
    <property type="term" value="F:metal ion binding"/>
    <property type="evidence" value="ECO:0007669"/>
    <property type="project" value="UniProtKB-KW"/>
</dbReference>
<dbReference type="InterPro" id="IPR001126">
    <property type="entry name" value="UmuC"/>
</dbReference>
<dbReference type="SUPFAM" id="SSF56672">
    <property type="entry name" value="DNA/RNA polymerases"/>
    <property type="match status" value="1"/>
</dbReference>
<evidence type="ECO:0000256" key="7">
    <source>
        <dbReference type="ARBA" id="ARBA00022723"/>
    </source>
</evidence>
<evidence type="ECO:0000256" key="2">
    <source>
        <dbReference type="ARBA" id="ARBA00012417"/>
    </source>
</evidence>
<dbReference type="FunFam" id="3.30.70.270:FF:000014">
    <property type="entry name" value="DNA polymerase kappa subunit"/>
    <property type="match status" value="1"/>
</dbReference>
<keyword evidence="8" id="KW-0227">DNA damage</keyword>
<dbReference type="GO" id="GO:0006260">
    <property type="term" value="P:DNA replication"/>
    <property type="evidence" value="ECO:0007669"/>
    <property type="project" value="UniProtKB-KW"/>
</dbReference>
<reference evidence="14" key="1">
    <citation type="submission" date="2020-12" db="EMBL/GenBank/DDBJ databases">
        <title>Metabolic potential, ecology and presence of endohyphal bacteria is reflected in genomic diversity of Mucoromycotina.</title>
        <authorList>
            <person name="Muszewska A."/>
            <person name="Okrasinska A."/>
            <person name="Steczkiewicz K."/>
            <person name="Drgas O."/>
            <person name="Orlowska M."/>
            <person name="Perlinska-Lenart U."/>
            <person name="Aleksandrzak-Piekarczyk T."/>
            <person name="Szatraj K."/>
            <person name="Zielenkiewicz U."/>
            <person name="Pilsyk S."/>
            <person name="Malc E."/>
            <person name="Mieczkowski P."/>
            <person name="Kruszewska J.S."/>
            <person name="Biernat P."/>
            <person name="Pawlowska J."/>
        </authorList>
    </citation>
    <scope>NUCLEOTIDE SEQUENCE</scope>
    <source>
        <strain evidence="14">WA0000051536</strain>
    </source>
</reference>
<evidence type="ECO:0000259" key="13">
    <source>
        <dbReference type="PROSITE" id="PS50173"/>
    </source>
</evidence>
<keyword evidence="11" id="KW-0234">DNA repair</keyword>
<name>A0A8H7QCH5_9FUNG</name>
<evidence type="ECO:0000256" key="5">
    <source>
        <dbReference type="ARBA" id="ARBA00022695"/>
    </source>
</evidence>